<comment type="caution">
    <text evidence="2">The sequence shown here is derived from an EMBL/GenBank/DDBJ whole genome shotgun (WGS) entry which is preliminary data.</text>
</comment>
<feature type="transmembrane region" description="Helical" evidence="1">
    <location>
        <begin position="512"/>
        <end position="532"/>
    </location>
</feature>
<sequence length="606" mass="70142">MKKTSIIVLVYAVFAFAICLLISFLMKNLPVLLPGEEKSYIISRAFLFFCRFLPSLVFSAFLIGCAIAYGKNAEKARIKYSPLIMSHFRRMMISSIVIVFIVSLLIEVFVPYFEQRQAKARIKPVLFAEFMSLSHEYFDKGQMNLAFEYSYNALLLNPKDKDALYINEHSGAELNSLKMVLDRPEEPKFVFTPIKETQGETITSLLKKAKEAAEKENWFDAHYYAYLAVEVGSEKDLNLDDANRLASEAWNHLFDPTVIKETDEQILFRKKREAYKTFISGDNIEAYYQFLEIAAFSDVAARDPDVSKFLEIARERVENQCFFVEEVENLRRFEAYNNIYFAVPHDDGSKDIVYIRGITPVKNSGRTIQYVRGFTLFTYSKEGRFQRSIFVPYAKMLSEKASMFDSSAKAAFGIKEEFKNVPYLMLESISKNDRSERISPVYEYDADYVKKNEPFLSNYFVLGLPMKDFNLLCDTTAGSLKMNLIALIKFLPKTRQYGYSYEVYNSDFIHRISYPLVMLICCIFMACMAWNYRLKNSQLFKFKWIFLMPAITFILYFVLECGLYICRMLNYALVVMLGAGAVYVSLSVLVLIFIIVCFNFVSRTAD</sequence>
<feature type="transmembrane region" description="Helical" evidence="1">
    <location>
        <begin position="46"/>
        <end position="70"/>
    </location>
</feature>
<dbReference type="EMBL" id="JACHFQ010000007">
    <property type="protein sequence ID" value="MBB5226984.1"/>
    <property type="molecule type" value="Genomic_DNA"/>
</dbReference>
<keyword evidence="1" id="KW-0472">Membrane</keyword>
<dbReference type="Proteomes" id="UP000518887">
    <property type="component" value="Unassembled WGS sequence"/>
</dbReference>
<evidence type="ECO:0000256" key="1">
    <source>
        <dbReference type="SAM" id="Phobius"/>
    </source>
</evidence>
<name>A0A7W8LMW4_9SPIR</name>
<keyword evidence="1" id="KW-1133">Transmembrane helix</keyword>
<accession>A0A7W8LMW4</accession>
<proteinExistence type="predicted"/>
<evidence type="ECO:0000313" key="3">
    <source>
        <dbReference type="Proteomes" id="UP000518887"/>
    </source>
</evidence>
<dbReference type="AlphaFoldDB" id="A0A7W8LMW4"/>
<organism evidence="2 3">
    <name type="scientific">Treponema ruminis</name>
    <dbReference type="NCBI Taxonomy" id="744515"/>
    <lineage>
        <taxon>Bacteria</taxon>
        <taxon>Pseudomonadati</taxon>
        <taxon>Spirochaetota</taxon>
        <taxon>Spirochaetia</taxon>
        <taxon>Spirochaetales</taxon>
        <taxon>Treponemataceae</taxon>
        <taxon>Treponema</taxon>
    </lineage>
</organism>
<evidence type="ECO:0000313" key="2">
    <source>
        <dbReference type="EMBL" id="MBB5226984.1"/>
    </source>
</evidence>
<feature type="transmembrane region" description="Helical" evidence="1">
    <location>
        <begin position="7"/>
        <end position="26"/>
    </location>
</feature>
<dbReference type="RefSeq" id="WP_184660752.1">
    <property type="nucleotide sequence ID" value="NZ_CP031518.1"/>
</dbReference>
<gene>
    <name evidence="2" type="ORF">HNP76_002372</name>
</gene>
<protein>
    <submittedName>
        <fullName evidence="2">Uncharacterized protein</fullName>
    </submittedName>
</protein>
<feature type="transmembrane region" description="Helical" evidence="1">
    <location>
        <begin position="544"/>
        <end position="565"/>
    </location>
</feature>
<feature type="transmembrane region" description="Helical" evidence="1">
    <location>
        <begin position="571"/>
        <end position="601"/>
    </location>
</feature>
<keyword evidence="1" id="KW-0812">Transmembrane</keyword>
<feature type="transmembrane region" description="Helical" evidence="1">
    <location>
        <begin position="91"/>
        <end position="113"/>
    </location>
</feature>
<keyword evidence="3" id="KW-1185">Reference proteome</keyword>
<reference evidence="2 3" key="1">
    <citation type="submission" date="2020-08" db="EMBL/GenBank/DDBJ databases">
        <title>Genomic Encyclopedia of Type Strains, Phase IV (KMG-IV): sequencing the most valuable type-strain genomes for metagenomic binning, comparative biology and taxonomic classification.</title>
        <authorList>
            <person name="Goeker M."/>
        </authorList>
    </citation>
    <scope>NUCLEOTIDE SEQUENCE [LARGE SCALE GENOMIC DNA]</scope>
    <source>
        <strain evidence="2 3">DSM 103462</strain>
    </source>
</reference>